<keyword evidence="1" id="KW-1185">Reference proteome</keyword>
<accession>A0A1I8BW11</accession>
<proteinExistence type="predicted"/>
<reference evidence="2" key="1">
    <citation type="submission" date="2016-11" db="UniProtKB">
        <authorList>
            <consortium name="WormBaseParasite"/>
        </authorList>
    </citation>
    <scope>IDENTIFICATION</scope>
</reference>
<evidence type="ECO:0000313" key="2">
    <source>
        <dbReference type="WBParaSite" id="MhA1_Contig621.frz3.gene2"/>
    </source>
</evidence>
<organism evidence="1 2">
    <name type="scientific">Meloidogyne hapla</name>
    <name type="common">Root-knot nematode worm</name>
    <dbReference type="NCBI Taxonomy" id="6305"/>
    <lineage>
        <taxon>Eukaryota</taxon>
        <taxon>Metazoa</taxon>
        <taxon>Ecdysozoa</taxon>
        <taxon>Nematoda</taxon>
        <taxon>Chromadorea</taxon>
        <taxon>Rhabditida</taxon>
        <taxon>Tylenchina</taxon>
        <taxon>Tylenchomorpha</taxon>
        <taxon>Tylenchoidea</taxon>
        <taxon>Meloidogynidae</taxon>
        <taxon>Meloidogyninae</taxon>
        <taxon>Meloidogyne</taxon>
    </lineage>
</organism>
<dbReference type="AlphaFoldDB" id="A0A1I8BW11"/>
<dbReference type="WBParaSite" id="MhA1_Contig621.frz3.gene2">
    <property type="protein sequence ID" value="MhA1_Contig621.frz3.gene2"/>
    <property type="gene ID" value="MhA1_Contig621.frz3.gene2"/>
</dbReference>
<sequence length="159" mass="19350">MQYDVLPPEEYNTKKAFKPMNFSLTELSVLIRILRYISIDDMYNFPDLHNLIKHYKEAVLHEIGGVELFKKFEKTFVKREFGFDKKLEEIIFYYTSIIDIFMEEVVQSRINQQYKNVFVVWHIFGFARMLIRQFFVFHKDDPLYNFELAKQAHEDQTNR</sequence>
<evidence type="ECO:0000313" key="1">
    <source>
        <dbReference type="Proteomes" id="UP000095281"/>
    </source>
</evidence>
<protein>
    <submittedName>
        <fullName evidence="2">NR LBD domain-containing protein</fullName>
    </submittedName>
</protein>
<dbReference type="Proteomes" id="UP000095281">
    <property type="component" value="Unplaced"/>
</dbReference>
<name>A0A1I8BW11_MELHA</name>